<evidence type="ECO:0000313" key="4">
    <source>
        <dbReference type="Proteomes" id="UP000275401"/>
    </source>
</evidence>
<proteinExistence type="inferred from homology"/>
<dbReference type="PANTHER" id="PTHR42993">
    <property type="entry name" value="MAOC-LIKE DEHYDRATASE DOMAIN-CONTAINING PROTEIN"/>
    <property type="match status" value="1"/>
</dbReference>
<evidence type="ECO:0000313" key="3">
    <source>
        <dbReference type="EMBL" id="RNG39381.1"/>
    </source>
</evidence>
<gene>
    <name evidence="3" type="ORF">EEJ42_00175</name>
</gene>
<dbReference type="SUPFAM" id="SSF54637">
    <property type="entry name" value="Thioesterase/thiol ester dehydrase-isomerase"/>
    <property type="match status" value="1"/>
</dbReference>
<dbReference type="PANTHER" id="PTHR42993:SF1">
    <property type="entry name" value="MAOC-LIKE DEHYDRATASE DOMAIN-CONTAINING PROTEIN"/>
    <property type="match status" value="1"/>
</dbReference>
<dbReference type="InterPro" id="IPR029069">
    <property type="entry name" value="HotDog_dom_sf"/>
</dbReference>
<sequence>MPTTVNSFDELKQLAGQHLGHSSWHQIEQDRIDTFADATGDHQWIHVDPERAKDGPFGGTIAHGYLTLSLLIPLWSEILELGGVRMAVNYGLNKVRFPAPVPVGARIRAGATLVSVEELGDGGAQAVIDLVVERDGGDKPCCVAQAVHRYHW</sequence>
<evidence type="ECO:0000256" key="1">
    <source>
        <dbReference type="ARBA" id="ARBA00005254"/>
    </source>
</evidence>
<evidence type="ECO:0000259" key="2">
    <source>
        <dbReference type="Pfam" id="PF01575"/>
    </source>
</evidence>
<dbReference type="InterPro" id="IPR002539">
    <property type="entry name" value="MaoC-like_dom"/>
</dbReference>
<dbReference type="EMBL" id="RIBZ01000006">
    <property type="protein sequence ID" value="RNG39381.1"/>
    <property type="molecule type" value="Genomic_DNA"/>
</dbReference>
<comment type="similarity">
    <text evidence="1">Belongs to the enoyl-CoA hydratase/isomerase family.</text>
</comment>
<dbReference type="AlphaFoldDB" id="A0A3M8XEI6"/>
<organism evidence="3 4">
    <name type="scientific">Streptomyces botrytidirepellens</name>
    <dbReference type="NCBI Taxonomy" id="2486417"/>
    <lineage>
        <taxon>Bacteria</taxon>
        <taxon>Bacillati</taxon>
        <taxon>Actinomycetota</taxon>
        <taxon>Actinomycetes</taxon>
        <taxon>Kitasatosporales</taxon>
        <taxon>Streptomycetaceae</taxon>
        <taxon>Streptomyces</taxon>
    </lineage>
</organism>
<name>A0A3M8XEI6_9ACTN</name>
<dbReference type="Proteomes" id="UP000275401">
    <property type="component" value="Unassembled WGS sequence"/>
</dbReference>
<dbReference type="RefSeq" id="WP_123098004.1">
    <property type="nucleotide sequence ID" value="NZ_RIBZ01000006.1"/>
</dbReference>
<protein>
    <submittedName>
        <fullName evidence="3">MaoC family dehydratase</fullName>
    </submittedName>
</protein>
<dbReference type="Gene3D" id="3.10.129.10">
    <property type="entry name" value="Hotdog Thioesterase"/>
    <property type="match status" value="1"/>
</dbReference>
<dbReference type="CDD" id="cd03450">
    <property type="entry name" value="NodN"/>
    <property type="match status" value="1"/>
</dbReference>
<accession>A0A3M8XEI6</accession>
<comment type="caution">
    <text evidence="3">The sequence shown here is derived from an EMBL/GenBank/DDBJ whole genome shotgun (WGS) entry which is preliminary data.</text>
</comment>
<feature type="domain" description="MaoC-like" evidence="2">
    <location>
        <begin position="13"/>
        <end position="119"/>
    </location>
</feature>
<dbReference type="Pfam" id="PF01575">
    <property type="entry name" value="MaoC_dehydratas"/>
    <property type="match status" value="1"/>
</dbReference>
<keyword evidence="4" id="KW-1185">Reference proteome</keyword>
<reference evidence="3 4" key="1">
    <citation type="submission" date="2018-11" db="EMBL/GenBank/DDBJ databases">
        <title>The Potential of Streptomyces as Biocontrol Agents against the Tomato grey mould, Botrytis cinerea (Gray mold) Frontiers in Microbiology.</title>
        <authorList>
            <person name="Li D."/>
        </authorList>
    </citation>
    <scope>NUCLEOTIDE SEQUENCE [LARGE SCALE GENOMIC DNA]</scope>
    <source>
        <strain evidence="3 4">NEAU-LD23</strain>
    </source>
</reference>
<dbReference type="InterPro" id="IPR039375">
    <property type="entry name" value="NodN-like"/>
</dbReference>